<dbReference type="OrthoDB" id="9771118at2"/>
<dbReference type="InterPro" id="IPR017740">
    <property type="entry name" value="TssA-like"/>
</dbReference>
<evidence type="ECO:0000259" key="1">
    <source>
        <dbReference type="Pfam" id="PF06812"/>
    </source>
</evidence>
<dbReference type="STRING" id="1121001.SAMN02745857_03908"/>
<proteinExistence type="predicted"/>
<gene>
    <name evidence="2" type="ORF">SAMN02745857_03908</name>
</gene>
<dbReference type="PANTHER" id="PTHR37951">
    <property type="entry name" value="CYTOPLASMIC PROTEIN-RELATED"/>
    <property type="match status" value="1"/>
</dbReference>
<dbReference type="AlphaFoldDB" id="A0A1W1Y163"/>
<organism evidence="2 3">
    <name type="scientific">Andreprevotia lacus DSM 23236</name>
    <dbReference type="NCBI Taxonomy" id="1121001"/>
    <lineage>
        <taxon>Bacteria</taxon>
        <taxon>Pseudomonadati</taxon>
        <taxon>Pseudomonadota</taxon>
        <taxon>Betaproteobacteria</taxon>
        <taxon>Neisseriales</taxon>
        <taxon>Chitinibacteraceae</taxon>
        <taxon>Andreprevotia</taxon>
    </lineage>
</organism>
<evidence type="ECO:0000313" key="3">
    <source>
        <dbReference type="Proteomes" id="UP000192761"/>
    </source>
</evidence>
<dbReference type="InterPro" id="IPR010657">
    <property type="entry name" value="ImpA_N"/>
</dbReference>
<accession>A0A1W1Y163</accession>
<protein>
    <submittedName>
        <fullName evidence="2">Type VI secretion system protein ImpA</fullName>
    </submittedName>
</protein>
<dbReference type="NCBIfam" id="TIGR03363">
    <property type="entry name" value="VI_chp_8"/>
    <property type="match status" value="1"/>
</dbReference>
<feature type="domain" description="ImpA N-terminal" evidence="1">
    <location>
        <begin position="13"/>
        <end position="135"/>
    </location>
</feature>
<dbReference type="PANTHER" id="PTHR37951:SF1">
    <property type="entry name" value="TYPE VI SECRETION SYSTEM COMPONENT TSSA1"/>
    <property type="match status" value="1"/>
</dbReference>
<name>A0A1W1Y163_9NEIS</name>
<evidence type="ECO:0000313" key="2">
    <source>
        <dbReference type="EMBL" id="SMC29541.1"/>
    </source>
</evidence>
<dbReference type="EMBL" id="FWXD01000036">
    <property type="protein sequence ID" value="SMC29541.1"/>
    <property type="molecule type" value="Genomic_DNA"/>
</dbReference>
<sequence length="342" mass="37429">MTQPVSALITSLLAPVSDALPAGADLEYSSEFLRLNKAAQPKPEQQYGSTVIPAEPADWGEVAQLAEQLLGQSKDLRIASLLTQAWTEQRGLAGLSDGLQLVQGLLDQYWDALHPRLEDDGEYDPLPRHNALARLFDGQGCLLALRASPLAAASGLLLREIDQLLDGVTPDRLEYPGGRDRLRGELTRAWHAGEPQLQSLPVARQSLAHIVHSVHTHLGDDWRPDAAALEKLLARLYEAAAGSSTQPPAAEDDVATVSADMTGPAPAHGITDWHAMEVRSREDINVVLEKVCLYLDRYEPSHPAPILLRRAQRLMQMGFYDILRDIAPDSLPQVDVFIGRPL</sequence>
<dbReference type="Proteomes" id="UP000192761">
    <property type="component" value="Unassembled WGS sequence"/>
</dbReference>
<dbReference type="Pfam" id="PF06812">
    <property type="entry name" value="ImpA_N"/>
    <property type="match status" value="1"/>
</dbReference>
<reference evidence="2 3" key="1">
    <citation type="submission" date="2017-04" db="EMBL/GenBank/DDBJ databases">
        <authorList>
            <person name="Afonso C.L."/>
            <person name="Miller P.J."/>
            <person name="Scott M.A."/>
            <person name="Spackman E."/>
            <person name="Goraichik I."/>
            <person name="Dimitrov K.M."/>
            <person name="Suarez D.L."/>
            <person name="Swayne D.E."/>
        </authorList>
    </citation>
    <scope>NUCLEOTIDE SEQUENCE [LARGE SCALE GENOMIC DNA]</scope>
    <source>
        <strain evidence="2 3">DSM 23236</strain>
    </source>
</reference>
<keyword evidence="3" id="KW-1185">Reference proteome</keyword>
<dbReference type="RefSeq" id="WP_084092835.1">
    <property type="nucleotide sequence ID" value="NZ_FWXD01000036.1"/>
</dbReference>